<dbReference type="GO" id="GO:0003743">
    <property type="term" value="F:translation initiation factor activity"/>
    <property type="evidence" value="ECO:0007669"/>
    <property type="project" value="UniProtKB-KW"/>
</dbReference>
<dbReference type="Gene3D" id="3.40.50.300">
    <property type="entry name" value="P-loop containing nucleotide triphosphate hydrolases"/>
    <property type="match status" value="2"/>
</dbReference>
<gene>
    <name evidence="9" type="primary">TIF1_2</name>
    <name evidence="9" type="ORF">BGW38_001637</name>
</gene>
<feature type="compositionally biased region" description="Polar residues" evidence="6">
    <location>
        <begin position="522"/>
        <end position="536"/>
    </location>
</feature>
<evidence type="ECO:0000256" key="4">
    <source>
        <dbReference type="ARBA" id="ARBA00022840"/>
    </source>
</evidence>
<accession>A0A9P6FT48</accession>
<feature type="region of interest" description="Disordered" evidence="6">
    <location>
        <begin position="1"/>
        <end position="550"/>
    </location>
</feature>
<dbReference type="Pfam" id="PF00271">
    <property type="entry name" value="Helicase_C"/>
    <property type="match status" value="1"/>
</dbReference>
<dbReference type="PROSITE" id="PS51195">
    <property type="entry name" value="Q_MOTIF"/>
    <property type="match status" value="1"/>
</dbReference>
<feature type="region of interest" description="Disordered" evidence="6">
    <location>
        <begin position="668"/>
        <end position="692"/>
    </location>
</feature>
<dbReference type="OrthoDB" id="2419373at2759"/>
<feature type="compositionally biased region" description="Basic and acidic residues" evidence="6">
    <location>
        <begin position="448"/>
        <end position="477"/>
    </location>
</feature>
<dbReference type="AlphaFoldDB" id="A0A9P6FT48"/>
<evidence type="ECO:0000256" key="3">
    <source>
        <dbReference type="ARBA" id="ARBA00022806"/>
    </source>
</evidence>
<reference evidence="9" key="1">
    <citation type="journal article" date="2020" name="Fungal Divers.">
        <title>Resolving the Mortierellaceae phylogeny through synthesis of multi-gene phylogenetics and phylogenomics.</title>
        <authorList>
            <person name="Vandepol N."/>
            <person name="Liber J."/>
            <person name="Desiro A."/>
            <person name="Na H."/>
            <person name="Kennedy M."/>
            <person name="Barry K."/>
            <person name="Grigoriev I.V."/>
            <person name="Miller A.N."/>
            <person name="O'Donnell K."/>
            <person name="Stajich J.E."/>
            <person name="Bonito G."/>
        </authorList>
    </citation>
    <scope>NUCLEOTIDE SEQUENCE</scope>
    <source>
        <strain evidence="9">KOD1015</strain>
    </source>
</reference>
<feature type="compositionally biased region" description="Polar residues" evidence="6">
    <location>
        <begin position="134"/>
        <end position="144"/>
    </location>
</feature>
<dbReference type="EMBL" id="JAABOA010001525">
    <property type="protein sequence ID" value="KAF9581373.1"/>
    <property type="molecule type" value="Genomic_DNA"/>
</dbReference>
<organism evidence="9 10">
    <name type="scientific">Lunasporangiospora selenospora</name>
    <dbReference type="NCBI Taxonomy" id="979761"/>
    <lineage>
        <taxon>Eukaryota</taxon>
        <taxon>Fungi</taxon>
        <taxon>Fungi incertae sedis</taxon>
        <taxon>Mucoromycota</taxon>
        <taxon>Mortierellomycotina</taxon>
        <taxon>Mortierellomycetes</taxon>
        <taxon>Mortierellales</taxon>
        <taxon>Mortierellaceae</taxon>
        <taxon>Lunasporangiospora</taxon>
    </lineage>
</organism>
<evidence type="ECO:0000313" key="10">
    <source>
        <dbReference type="Proteomes" id="UP000780801"/>
    </source>
</evidence>
<dbReference type="Proteomes" id="UP000780801">
    <property type="component" value="Unassembled WGS sequence"/>
</dbReference>
<name>A0A9P6FT48_9FUNG</name>
<feature type="domain" description="Helicase C-terminal" evidence="7">
    <location>
        <begin position="809"/>
        <end position="950"/>
    </location>
</feature>
<keyword evidence="4" id="KW-0067">ATP-binding</keyword>
<keyword evidence="3" id="KW-0347">Helicase</keyword>
<keyword evidence="2" id="KW-0378">Hydrolase</keyword>
<feature type="compositionally biased region" description="Polar residues" evidence="6">
    <location>
        <begin position="359"/>
        <end position="374"/>
    </location>
</feature>
<keyword evidence="10" id="KW-1185">Reference proteome</keyword>
<proteinExistence type="predicted"/>
<evidence type="ECO:0000259" key="7">
    <source>
        <dbReference type="PROSITE" id="PS51194"/>
    </source>
</evidence>
<feature type="non-terminal residue" evidence="9">
    <location>
        <position position="950"/>
    </location>
</feature>
<feature type="short sequence motif" description="Q motif" evidence="5">
    <location>
        <begin position="560"/>
        <end position="588"/>
    </location>
</feature>
<dbReference type="GO" id="GO:0016787">
    <property type="term" value="F:hydrolase activity"/>
    <property type="evidence" value="ECO:0007669"/>
    <property type="project" value="UniProtKB-KW"/>
</dbReference>
<evidence type="ECO:0000259" key="8">
    <source>
        <dbReference type="PROSITE" id="PS51195"/>
    </source>
</evidence>
<feature type="compositionally biased region" description="Basic and acidic residues" evidence="6">
    <location>
        <begin position="411"/>
        <end position="427"/>
    </location>
</feature>
<protein>
    <submittedName>
        <fullName evidence="9">Translation initiation factor eIF4A</fullName>
    </submittedName>
</protein>
<evidence type="ECO:0000256" key="1">
    <source>
        <dbReference type="ARBA" id="ARBA00022741"/>
    </source>
</evidence>
<dbReference type="InterPro" id="IPR027417">
    <property type="entry name" value="P-loop_NTPase"/>
</dbReference>
<sequence length="950" mass="102687">FRERNNRGTEGGWEKRKPDNFSPRTSEKPAESESKAVDSAVAEGGWGKPQAEATSTWTPENVPWEDSTAQSNNAKGPEGGKGGVKKGGKPLKTNDNSARSNADGKDSTGEDGSRWDKPEQSDSSRPESGKGAQWTDSASGNNSARGEGGKGKKKEGKASMDGASPSQLLPNNTPWGDNNDTAKEPKGNLNKKSDRAPKKTDDKAQWDSSESVPARGSGDNWGKPEPPTASSSWPPAESTKEDSKPEASGYKGSGPSGKDRKGPGNAKALDKRPTKGGSKWENNNPADSNKSRDQPTPAAETETSSWGDAKKSNAPESTGDGWGDAPKAASSGEGWGDAPKVASSGEGWGDAPKTDSWGAPNTNKTLGDSNQWEQAQVAKSAEWDNSANAGHGPGGAGPRSGPRSGGGPGGRNERFQRDSQEFSRREPGSGYKRYQDSAPGSEGGSYQRDARSSLDSRNSRLNSQREMHRGPRTEGGDGSRFSGPNEGRKKPQQQWKEHGGPYGQGAGSSTHPANKGPLDYAPQSNKPGADASSSTRKPAKAKEAKPLTTPMFSNSLQCQLEWKDMRLKPKVMAKILELGLTKPSNIQKLVMRPFSEGRDVIAQSQSQKDRTNTIAISLLQKINAEKKACQAVMICSEGVNPQRVQEDFEAWFEGSGISSVLLKDLNSATNGGSNGEGNEVDGNGTPATTESNGYGLAQQDQQQVVITTLGPLMEVLKKNLLEMSTVETVVISMRSDELVGFDAFKQFWASLPRDAQVVLMTGKIMPIIQKIRVHHFRANTAIVRADELTLQWSEHFYVDVDGHDHRWTTLKKIFEANSDISHTVILTQSQSATQSLTDRLKEELGLHVISVWSMADKTEVARDFNRPDKCVLVSESILMDSLDLDHYSLVINYEMPRRAAHYVSSFGPFGKSGNRSMMINLCTVQEPAQKRILDELASLYNIEVRVLKFD</sequence>
<feature type="compositionally biased region" description="Polar residues" evidence="6">
    <location>
        <begin position="164"/>
        <end position="179"/>
    </location>
</feature>
<dbReference type="SUPFAM" id="SSF52540">
    <property type="entry name" value="P-loop containing nucleoside triphosphate hydrolases"/>
    <property type="match status" value="2"/>
</dbReference>
<dbReference type="PANTHER" id="PTHR47960">
    <property type="entry name" value="DEAD-BOX ATP-DEPENDENT RNA HELICASE 50"/>
    <property type="match status" value="1"/>
</dbReference>
<dbReference type="PROSITE" id="PS51194">
    <property type="entry name" value="HELICASE_CTER"/>
    <property type="match status" value="1"/>
</dbReference>
<dbReference type="GO" id="GO:0005524">
    <property type="term" value="F:ATP binding"/>
    <property type="evidence" value="ECO:0007669"/>
    <property type="project" value="UniProtKB-KW"/>
</dbReference>
<feature type="domain" description="DEAD-box RNA helicase Q" evidence="8">
    <location>
        <begin position="560"/>
        <end position="588"/>
    </location>
</feature>
<comment type="caution">
    <text evidence="9">The sequence shown here is derived from an EMBL/GenBank/DDBJ whole genome shotgun (WGS) entry which is preliminary data.</text>
</comment>
<keyword evidence="9" id="KW-0396">Initiation factor</keyword>
<dbReference type="InterPro" id="IPR014014">
    <property type="entry name" value="RNA_helicase_DEAD_Q_motif"/>
</dbReference>
<dbReference type="GO" id="GO:0003724">
    <property type="term" value="F:RNA helicase activity"/>
    <property type="evidence" value="ECO:0007669"/>
    <property type="project" value="InterPro"/>
</dbReference>
<evidence type="ECO:0000313" key="9">
    <source>
        <dbReference type="EMBL" id="KAF9581373.1"/>
    </source>
</evidence>
<feature type="compositionally biased region" description="Basic and acidic residues" evidence="6">
    <location>
        <begin position="1"/>
        <end position="36"/>
    </location>
</feature>
<feature type="compositionally biased region" description="Gly residues" evidence="6">
    <location>
        <begin position="391"/>
        <end position="410"/>
    </location>
</feature>
<evidence type="ECO:0000256" key="2">
    <source>
        <dbReference type="ARBA" id="ARBA00022801"/>
    </source>
</evidence>
<feature type="compositionally biased region" description="Basic and acidic residues" evidence="6">
    <location>
        <begin position="180"/>
        <end position="205"/>
    </location>
</feature>
<evidence type="ECO:0000256" key="5">
    <source>
        <dbReference type="PROSITE-ProRule" id="PRU00552"/>
    </source>
</evidence>
<keyword evidence="1" id="KW-0547">Nucleotide-binding</keyword>
<feature type="compositionally biased region" description="Basic and acidic residues" evidence="6">
    <location>
        <begin position="257"/>
        <end position="273"/>
    </location>
</feature>
<feature type="compositionally biased region" description="Basic and acidic residues" evidence="6">
    <location>
        <begin position="102"/>
        <end position="128"/>
    </location>
</feature>
<dbReference type="InterPro" id="IPR001650">
    <property type="entry name" value="Helicase_C-like"/>
</dbReference>
<keyword evidence="9" id="KW-0648">Protein biosynthesis</keyword>
<evidence type="ECO:0000256" key="6">
    <source>
        <dbReference type="SAM" id="MobiDB-lite"/>
    </source>
</evidence>